<sequence length="425" mass="49651">MSVNQNSNLSRKFDNEKDPKRFHETVTQLLLVEILQEGYHVAFRELFNLLQNHKELGEQSEHLLYIKEKLVMAEHASRKGDFETLCESQLLLAKYFQEKDYNSLANLYYENSYQSSCRIKSDNRKKEAETIYYLGKFKELEHDYYMAQKYFEQLKSITKGCDWYQEGVLFFKLACECLQRIYIKSVHKLDHDTEKMKILDILNMAYLTAKEGGSSESLREVIYVTGEIHSSFGELKDAIRYYNEYFEISKINGDNKGIQKAYQALARAYQSAANIEKALEFFERLLEEAERSHDNCCVFNTCQEIAALYNSEGNYELSVKFYEKALAISNYRNDECCRSDYAIALGNFMLTEYATSIVANNKESLLKILDWKCERSGFYPSRHWKMDPNEVQVSFDIVNLYPSIPINEAIPVIVILKNDIVDLKT</sequence>
<dbReference type="EMBL" id="HAAD01002470">
    <property type="protein sequence ID" value="CDG68702.1"/>
    <property type="molecule type" value="mRNA"/>
</dbReference>
<dbReference type="PANTHER" id="PTHR46630:SF1">
    <property type="entry name" value="TETRATRICOPEPTIDE REPEAT PROTEIN 29"/>
    <property type="match status" value="1"/>
</dbReference>
<evidence type="ECO:0000256" key="3">
    <source>
        <dbReference type="ARBA" id="ARBA00022737"/>
    </source>
</evidence>
<dbReference type="InterPro" id="IPR019734">
    <property type="entry name" value="TPR_rpt"/>
</dbReference>
<dbReference type="Pfam" id="PF13181">
    <property type="entry name" value="TPR_8"/>
    <property type="match status" value="1"/>
</dbReference>
<evidence type="ECO:0000256" key="1">
    <source>
        <dbReference type="ARBA" id="ARBA00004496"/>
    </source>
</evidence>
<dbReference type="GO" id="GO:0003341">
    <property type="term" value="P:cilium movement"/>
    <property type="evidence" value="ECO:0007669"/>
    <property type="project" value="TreeGrafter"/>
</dbReference>
<dbReference type="Gene3D" id="1.25.40.10">
    <property type="entry name" value="Tetratricopeptide repeat domain"/>
    <property type="match status" value="1"/>
</dbReference>
<protein>
    <recommendedName>
        <fullName evidence="5">Tetratricopeptide repeat protein 29</fullName>
    </recommendedName>
</protein>
<dbReference type="AlphaFoldDB" id="T2M9T7"/>
<evidence type="ECO:0000256" key="2">
    <source>
        <dbReference type="ARBA" id="ARBA00022490"/>
    </source>
</evidence>
<keyword evidence="2" id="KW-0963">Cytoplasm</keyword>
<reference evidence="8" key="1">
    <citation type="journal article" date="2013" name="Genome Biol. Evol.">
        <title>Punctuated emergences of genetic and phenotypic innovations in eumetazoan, bilaterian, euteleostome, and hominidae ancestors.</title>
        <authorList>
            <person name="Wenger Y."/>
            <person name="Galliot B."/>
        </authorList>
    </citation>
    <scope>NUCLEOTIDE SEQUENCE</scope>
    <source>
        <tissue evidence="8">Whole animals</tissue>
    </source>
</reference>
<evidence type="ECO:0000256" key="7">
    <source>
        <dbReference type="PROSITE-ProRule" id="PRU00339"/>
    </source>
</evidence>
<proteinExistence type="evidence at transcript level"/>
<comment type="function">
    <text evidence="6">Axonemal protein which is implicated in axonemal and/or peri-axonemal structure assembly and regulates flagellum assembly and beating and therefore sperm motility.</text>
</comment>
<dbReference type="SUPFAM" id="SSF48452">
    <property type="entry name" value="TPR-like"/>
    <property type="match status" value="1"/>
</dbReference>
<accession>T2M9T7</accession>
<dbReference type="PANTHER" id="PTHR46630">
    <property type="entry name" value="TETRATRICOPEPTIDE REPEAT PROTEIN 29"/>
    <property type="match status" value="1"/>
</dbReference>
<dbReference type="InterPro" id="IPR051476">
    <property type="entry name" value="Bac_ResReg_Asp_Phosphatase"/>
</dbReference>
<evidence type="ECO:0000256" key="4">
    <source>
        <dbReference type="ARBA" id="ARBA00022803"/>
    </source>
</evidence>
<dbReference type="InterPro" id="IPR011990">
    <property type="entry name" value="TPR-like_helical_dom_sf"/>
</dbReference>
<keyword evidence="4 7" id="KW-0802">TPR repeat</keyword>
<feature type="repeat" description="TPR" evidence="7">
    <location>
        <begin position="259"/>
        <end position="292"/>
    </location>
</feature>
<comment type="subcellular location">
    <subcellularLocation>
        <location evidence="1">Cytoplasm</location>
    </subcellularLocation>
</comment>
<dbReference type="Pfam" id="PF13176">
    <property type="entry name" value="TPR_7"/>
    <property type="match status" value="1"/>
</dbReference>
<dbReference type="PROSITE" id="PS50005">
    <property type="entry name" value="TPR"/>
    <property type="match status" value="1"/>
</dbReference>
<evidence type="ECO:0000313" key="8">
    <source>
        <dbReference type="EMBL" id="CDG68702.1"/>
    </source>
</evidence>
<keyword evidence="3" id="KW-0677">Repeat</keyword>
<gene>
    <name evidence="8" type="primary">TTC29</name>
</gene>
<evidence type="ECO:0000256" key="5">
    <source>
        <dbReference type="ARBA" id="ARBA00040665"/>
    </source>
</evidence>
<dbReference type="OrthoDB" id="626167at2759"/>
<dbReference type="SMART" id="SM00028">
    <property type="entry name" value="TPR"/>
    <property type="match status" value="4"/>
</dbReference>
<organism evidence="8">
    <name type="scientific">Hydra vulgaris</name>
    <name type="common">Hydra</name>
    <name type="synonym">Hydra attenuata</name>
    <dbReference type="NCBI Taxonomy" id="6087"/>
    <lineage>
        <taxon>Eukaryota</taxon>
        <taxon>Metazoa</taxon>
        <taxon>Cnidaria</taxon>
        <taxon>Hydrozoa</taxon>
        <taxon>Hydroidolina</taxon>
        <taxon>Anthoathecata</taxon>
        <taxon>Aplanulata</taxon>
        <taxon>Hydridae</taxon>
        <taxon>Hydra</taxon>
    </lineage>
</organism>
<dbReference type="GO" id="GO:0005929">
    <property type="term" value="C:cilium"/>
    <property type="evidence" value="ECO:0007669"/>
    <property type="project" value="TreeGrafter"/>
</dbReference>
<dbReference type="GO" id="GO:0005737">
    <property type="term" value="C:cytoplasm"/>
    <property type="evidence" value="ECO:0007669"/>
    <property type="project" value="UniProtKB-SubCell"/>
</dbReference>
<evidence type="ECO:0000256" key="6">
    <source>
        <dbReference type="ARBA" id="ARBA00044739"/>
    </source>
</evidence>
<name>T2M9T7_HYDVU</name>